<protein>
    <submittedName>
        <fullName evidence="1">Uncharacterized protein</fullName>
    </submittedName>
</protein>
<reference evidence="1 2" key="1">
    <citation type="journal article" date="2024" name="Plant J.">
        <title>Genome sequences and population genomics reveal climatic adaptation and genomic divergence between two closely related sweetgum species.</title>
        <authorList>
            <person name="Xu W.Q."/>
            <person name="Ren C.Q."/>
            <person name="Zhang X.Y."/>
            <person name="Comes H.P."/>
            <person name="Liu X.H."/>
            <person name="Li Y.G."/>
            <person name="Kettle C.J."/>
            <person name="Jalonen R."/>
            <person name="Gaisberger H."/>
            <person name="Ma Y.Z."/>
            <person name="Qiu Y.X."/>
        </authorList>
    </citation>
    <scope>NUCLEOTIDE SEQUENCE [LARGE SCALE GENOMIC DNA]</scope>
    <source>
        <strain evidence="1">Hangzhou</strain>
    </source>
</reference>
<gene>
    <name evidence="1" type="ORF">L1049_021125</name>
</gene>
<keyword evidence="2" id="KW-1185">Reference proteome</keyword>
<dbReference type="AlphaFoldDB" id="A0AAP0X4V5"/>
<name>A0AAP0X4V5_LIQFO</name>
<sequence length="107" mass="12376">MEEIFASEEGEVADETTFGQLNSLKLRNLANLVRFCQGSNTFSFLSLEEVLVEECPCLKTFSNGIINTPALKKVYVQWDWTIETLADEWVWKDDLNTTIQHLFRQKV</sequence>
<dbReference type="Proteomes" id="UP001415857">
    <property type="component" value="Unassembled WGS sequence"/>
</dbReference>
<proteinExistence type="predicted"/>
<dbReference type="EMBL" id="JBBPBK010000001">
    <property type="protein sequence ID" value="KAK9293139.1"/>
    <property type="molecule type" value="Genomic_DNA"/>
</dbReference>
<evidence type="ECO:0000313" key="1">
    <source>
        <dbReference type="EMBL" id="KAK9293139.1"/>
    </source>
</evidence>
<organism evidence="1 2">
    <name type="scientific">Liquidambar formosana</name>
    <name type="common">Formosan gum</name>
    <dbReference type="NCBI Taxonomy" id="63359"/>
    <lineage>
        <taxon>Eukaryota</taxon>
        <taxon>Viridiplantae</taxon>
        <taxon>Streptophyta</taxon>
        <taxon>Embryophyta</taxon>
        <taxon>Tracheophyta</taxon>
        <taxon>Spermatophyta</taxon>
        <taxon>Magnoliopsida</taxon>
        <taxon>eudicotyledons</taxon>
        <taxon>Gunneridae</taxon>
        <taxon>Pentapetalae</taxon>
        <taxon>Saxifragales</taxon>
        <taxon>Altingiaceae</taxon>
        <taxon>Liquidambar</taxon>
    </lineage>
</organism>
<accession>A0AAP0X4V5</accession>
<comment type="caution">
    <text evidence="1">The sequence shown here is derived from an EMBL/GenBank/DDBJ whole genome shotgun (WGS) entry which is preliminary data.</text>
</comment>
<evidence type="ECO:0000313" key="2">
    <source>
        <dbReference type="Proteomes" id="UP001415857"/>
    </source>
</evidence>